<comment type="caution">
    <text evidence="1">The sequence shown here is derived from an EMBL/GenBank/DDBJ whole genome shotgun (WGS) entry which is preliminary data.</text>
</comment>
<name>A0A813K2S4_POLGL</name>
<dbReference type="PANTHER" id="PTHR21562:SF83">
    <property type="entry name" value="PECTIN ACETYLESTERASE 4"/>
    <property type="match status" value="1"/>
</dbReference>
<organism evidence="1 2">
    <name type="scientific">Polarella glacialis</name>
    <name type="common">Dinoflagellate</name>
    <dbReference type="NCBI Taxonomy" id="89957"/>
    <lineage>
        <taxon>Eukaryota</taxon>
        <taxon>Sar</taxon>
        <taxon>Alveolata</taxon>
        <taxon>Dinophyceae</taxon>
        <taxon>Suessiales</taxon>
        <taxon>Suessiaceae</taxon>
        <taxon>Polarella</taxon>
    </lineage>
</organism>
<dbReference type="EMBL" id="CAJNNW010027674">
    <property type="protein sequence ID" value="CAE8692613.1"/>
    <property type="molecule type" value="Genomic_DNA"/>
</dbReference>
<dbReference type="InterPro" id="IPR029058">
    <property type="entry name" value="AB_hydrolase_fold"/>
</dbReference>
<proteinExistence type="predicted"/>
<accession>A0A813K2S4</accession>
<dbReference type="Proteomes" id="UP000626109">
    <property type="component" value="Unassembled WGS sequence"/>
</dbReference>
<dbReference type="Pfam" id="PF03283">
    <property type="entry name" value="PAE"/>
    <property type="match status" value="1"/>
</dbReference>
<dbReference type="InterPro" id="IPR004963">
    <property type="entry name" value="PAE/NOTUM"/>
</dbReference>
<reference evidence="1" key="1">
    <citation type="submission" date="2021-02" db="EMBL/GenBank/DDBJ databases">
        <authorList>
            <person name="Dougan E. K."/>
            <person name="Rhodes N."/>
            <person name="Thang M."/>
            <person name="Chan C."/>
        </authorList>
    </citation>
    <scope>NUCLEOTIDE SEQUENCE</scope>
</reference>
<dbReference type="SUPFAM" id="SSF53474">
    <property type="entry name" value="alpha/beta-Hydrolases"/>
    <property type="match status" value="1"/>
</dbReference>
<sequence length="531" mass="57624">MKLLLLDLHASKLFKNDKPSCWLEFETASRHSTPNHRMALRLLTCAVLAAVGSVDAAEPACPASEPRCGQEDASLMQVKHQQVAAQPEGEASTDVDQILSDVPADWPGWLGAMKAQEQARIVAAGQTNGVFNECTPSGTNRCPMSSFGGRKTIVRPGGQTSCLDSSGGEYAFLVTPGDTDKLLFYLQGGGACWDPISWAIGACTKNITFAFDTSGMRSGKGMFNPSNGENVYQKFTIVEILYCSGDGHVGNTTRNFTDSSGDGYRKPQVGHQNVKAALDWTLANTDAKLSQLTITGDSAGALGTQAWANSLLQEKFKYEKANVIVDSYAAYFPADTTAPTIQSFGACDLPIFTQAQQTLCTDGVLTVPMFMSQTIQGNPLVPFAYLQSKADLVQRGFYDLIWFTYVLQGRTSEQNWLGISGPDFYSGTNELFQVYNEFSNFAVFYVDGETHTFTEMDWYYTAGTLGSTSGSPHNQPPMYEWVNGFTEGDGCPGSQCNSQLEGNNADSTEYCDQQLFPKSCSVSTAPAREVQ</sequence>
<protein>
    <recommendedName>
        <fullName evidence="3">Pectin acetylesterase</fullName>
    </recommendedName>
</protein>
<evidence type="ECO:0000313" key="1">
    <source>
        <dbReference type="EMBL" id="CAE8692613.1"/>
    </source>
</evidence>
<evidence type="ECO:0008006" key="3">
    <source>
        <dbReference type="Google" id="ProtNLM"/>
    </source>
</evidence>
<dbReference type="GO" id="GO:0016787">
    <property type="term" value="F:hydrolase activity"/>
    <property type="evidence" value="ECO:0007669"/>
    <property type="project" value="InterPro"/>
</dbReference>
<dbReference type="AlphaFoldDB" id="A0A813K2S4"/>
<dbReference type="PANTHER" id="PTHR21562">
    <property type="entry name" value="NOTUM-RELATED"/>
    <property type="match status" value="1"/>
</dbReference>
<evidence type="ECO:0000313" key="2">
    <source>
        <dbReference type="Proteomes" id="UP000626109"/>
    </source>
</evidence>
<gene>
    <name evidence="1" type="ORF">PGLA2088_LOCUS27964</name>
</gene>